<keyword evidence="3" id="KW-1185">Reference proteome</keyword>
<name>A0ABR2I8Z9_9EUKA</name>
<feature type="transmembrane region" description="Helical" evidence="1">
    <location>
        <begin position="84"/>
        <end position="117"/>
    </location>
</feature>
<comment type="caution">
    <text evidence="2">The sequence shown here is derived from an EMBL/GenBank/DDBJ whole genome shotgun (WGS) entry which is preliminary data.</text>
</comment>
<proteinExistence type="predicted"/>
<accession>A0ABR2I8Z9</accession>
<gene>
    <name evidence="2" type="ORF">M9Y10_013286</name>
</gene>
<feature type="transmembrane region" description="Helical" evidence="1">
    <location>
        <begin position="228"/>
        <end position="244"/>
    </location>
</feature>
<evidence type="ECO:0000313" key="3">
    <source>
        <dbReference type="Proteomes" id="UP001470230"/>
    </source>
</evidence>
<organism evidence="2 3">
    <name type="scientific">Tritrichomonas musculus</name>
    <dbReference type="NCBI Taxonomy" id="1915356"/>
    <lineage>
        <taxon>Eukaryota</taxon>
        <taxon>Metamonada</taxon>
        <taxon>Parabasalia</taxon>
        <taxon>Tritrichomonadida</taxon>
        <taxon>Tritrichomonadidae</taxon>
        <taxon>Tritrichomonas</taxon>
    </lineage>
</organism>
<feature type="transmembrane region" description="Helical" evidence="1">
    <location>
        <begin position="51"/>
        <end position="72"/>
    </location>
</feature>
<evidence type="ECO:0000313" key="2">
    <source>
        <dbReference type="EMBL" id="KAK8858185.1"/>
    </source>
</evidence>
<evidence type="ECO:0000256" key="1">
    <source>
        <dbReference type="SAM" id="Phobius"/>
    </source>
</evidence>
<sequence>MGTVSFINVLREYFDGTYQPQMFVLAMELGIFSISISQADHEIFDELNNFFIKWHTIFLGPITIGAPLVPLFEGIWPGGKAPNMMISILSIIQISLFPMAPKLSICFLVFICLIYFLDNVNSLAMILFSILFGYSFLFLREIIGPSYVEKLPISHVNYKLEQPDRVWKYDFNESIYLLTMIFTFITILTQFRVINIKGTSNYHSILVKNLGFVVFDFLIHHHGTEDNFYVMVAFCCNFILNFISNQMSSYGFSFSFF</sequence>
<reference evidence="2 3" key="1">
    <citation type="submission" date="2024-04" db="EMBL/GenBank/DDBJ databases">
        <title>Tritrichomonas musculus Genome.</title>
        <authorList>
            <person name="Alves-Ferreira E."/>
            <person name="Grigg M."/>
            <person name="Lorenzi H."/>
            <person name="Galac M."/>
        </authorList>
    </citation>
    <scope>NUCLEOTIDE SEQUENCE [LARGE SCALE GENOMIC DNA]</scope>
    <source>
        <strain evidence="2 3">EAF2021</strain>
    </source>
</reference>
<dbReference type="Proteomes" id="UP001470230">
    <property type="component" value="Unassembled WGS sequence"/>
</dbReference>
<keyword evidence="1" id="KW-0472">Membrane</keyword>
<keyword evidence="1" id="KW-1133">Transmembrane helix</keyword>
<feature type="transmembrane region" description="Helical" evidence="1">
    <location>
        <begin position="175"/>
        <end position="193"/>
    </location>
</feature>
<keyword evidence="1" id="KW-0812">Transmembrane</keyword>
<feature type="transmembrane region" description="Helical" evidence="1">
    <location>
        <begin position="124"/>
        <end position="143"/>
    </location>
</feature>
<dbReference type="EMBL" id="JAPFFF010000019">
    <property type="protein sequence ID" value="KAK8858185.1"/>
    <property type="molecule type" value="Genomic_DNA"/>
</dbReference>
<protein>
    <submittedName>
        <fullName evidence="2">Uncharacterized protein</fullName>
    </submittedName>
</protein>